<dbReference type="Gene3D" id="1.10.1410.40">
    <property type="match status" value="1"/>
</dbReference>
<evidence type="ECO:0000313" key="3">
    <source>
        <dbReference type="EMBL" id="KAH3875427.1"/>
    </source>
</evidence>
<dbReference type="PANTHER" id="PTHR10656">
    <property type="entry name" value="CELL FATE DETERMINING PROTEIN MAB21-RELATED"/>
    <property type="match status" value="1"/>
</dbReference>
<dbReference type="AlphaFoldDB" id="A0A9D4MHH1"/>
<dbReference type="InterPro" id="IPR024810">
    <property type="entry name" value="MAB21L/cGLR"/>
</dbReference>
<evidence type="ECO:0000256" key="1">
    <source>
        <dbReference type="SAM" id="MobiDB-lite"/>
    </source>
</evidence>
<keyword evidence="4" id="KW-1185">Reference proteome</keyword>
<dbReference type="EMBL" id="JAIWYP010000002">
    <property type="protein sequence ID" value="KAH3875427.1"/>
    <property type="molecule type" value="Genomic_DNA"/>
</dbReference>
<evidence type="ECO:0000313" key="4">
    <source>
        <dbReference type="Proteomes" id="UP000828390"/>
    </source>
</evidence>
<feature type="region of interest" description="Disordered" evidence="1">
    <location>
        <begin position="1"/>
        <end position="21"/>
    </location>
</feature>
<dbReference type="OrthoDB" id="6054423at2759"/>
<accession>A0A9D4MHH1</accession>
<reference evidence="3" key="2">
    <citation type="submission" date="2020-11" db="EMBL/GenBank/DDBJ databases">
        <authorList>
            <person name="McCartney M.A."/>
            <person name="Auch B."/>
            <person name="Kono T."/>
            <person name="Mallez S."/>
            <person name="Becker A."/>
            <person name="Gohl D.M."/>
            <person name="Silverstein K.A.T."/>
            <person name="Koren S."/>
            <person name="Bechman K.B."/>
            <person name="Herman A."/>
            <person name="Abrahante J.E."/>
            <person name="Garbe J."/>
        </authorList>
    </citation>
    <scope>NUCLEOTIDE SEQUENCE</scope>
    <source>
        <strain evidence="3">Duluth1</strain>
        <tissue evidence="3">Whole animal</tissue>
    </source>
</reference>
<dbReference type="Proteomes" id="UP000828390">
    <property type="component" value="Unassembled WGS sequence"/>
</dbReference>
<dbReference type="Pfam" id="PF20266">
    <property type="entry name" value="Mab-21_C"/>
    <property type="match status" value="1"/>
</dbReference>
<organism evidence="3 4">
    <name type="scientific">Dreissena polymorpha</name>
    <name type="common">Zebra mussel</name>
    <name type="synonym">Mytilus polymorpha</name>
    <dbReference type="NCBI Taxonomy" id="45954"/>
    <lineage>
        <taxon>Eukaryota</taxon>
        <taxon>Metazoa</taxon>
        <taxon>Spiralia</taxon>
        <taxon>Lophotrochozoa</taxon>
        <taxon>Mollusca</taxon>
        <taxon>Bivalvia</taxon>
        <taxon>Autobranchia</taxon>
        <taxon>Heteroconchia</taxon>
        <taxon>Euheterodonta</taxon>
        <taxon>Imparidentia</taxon>
        <taxon>Neoheterodontei</taxon>
        <taxon>Myida</taxon>
        <taxon>Dreissenoidea</taxon>
        <taxon>Dreissenidae</taxon>
        <taxon>Dreissena</taxon>
    </lineage>
</organism>
<protein>
    <recommendedName>
        <fullName evidence="2">Mab-21-like HhH/H2TH-like domain-containing protein</fullName>
    </recommendedName>
</protein>
<name>A0A9D4MHH1_DREPO</name>
<dbReference type="InterPro" id="IPR046906">
    <property type="entry name" value="Mab-21_HhH/H2TH-like"/>
</dbReference>
<sequence length="472" mass="54279">MAERGTRPDEPERFQRQGSVSSKQDLIQWENTSVETCTILSWLGYGPEIIQARRDAYRENGRLYTARLCGADTCIIAGSKGEGLSSFLESDVDHMIVDNRVICLEDDVKSCAFPGEITVLRSLSRMSYHGHCRLLLERLGTTIHRHVHDAFCDDGYGGELLSSDLYVNNWSNEDLPEGEVQHERAGPSIPSTVLGHMHTDYVHALPYYCPSILSKWAARPRHWPPPEAVQRIVSLGAVLTPIGFKRSEYQHVEWRVCFNAGETELISNLNDTQTKLYVLLKMIKNDVLHPRKKEVSSYTLKNIVLWMAENNPQASFHKKSILQWLHEALDALRVALITLELPYYMIPERNLMATSGLDEEQQRTWISTITDMLHEGPRVILRLPKIRQCIVAHPEPFRWYSGRRIELELLCLMRMNRMAICRDENGEVDFTDAIMQALDRRHNEVVTDVGVRMRMEGSRVINEYAIYVRIMM</sequence>
<dbReference type="PANTHER" id="PTHR10656:SF69">
    <property type="entry name" value="MAB-21-LIKE HHH_H2TH-LIKE DOMAIN-CONTAINING PROTEIN"/>
    <property type="match status" value="1"/>
</dbReference>
<proteinExistence type="predicted"/>
<evidence type="ECO:0000259" key="2">
    <source>
        <dbReference type="Pfam" id="PF20266"/>
    </source>
</evidence>
<dbReference type="SMART" id="SM01265">
    <property type="entry name" value="Mab-21"/>
    <property type="match status" value="1"/>
</dbReference>
<reference evidence="3" key="1">
    <citation type="journal article" date="2019" name="bioRxiv">
        <title>The Genome of the Zebra Mussel, Dreissena polymorpha: A Resource for Invasive Species Research.</title>
        <authorList>
            <person name="McCartney M.A."/>
            <person name="Auch B."/>
            <person name="Kono T."/>
            <person name="Mallez S."/>
            <person name="Zhang Y."/>
            <person name="Obille A."/>
            <person name="Becker A."/>
            <person name="Abrahante J.E."/>
            <person name="Garbe J."/>
            <person name="Badalamenti J.P."/>
            <person name="Herman A."/>
            <person name="Mangelson H."/>
            <person name="Liachko I."/>
            <person name="Sullivan S."/>
            <person name="Sone E.D."/>
            <person name="Koren S."/>
            <person name="Silverstein K.A.T."/>
            <person name="Beckman K.B."/>
            <person name="Gohl D.M."/>
        </authorList>
    </citation>
    <scope>NUCLEOTIDE SEQUENCE</scope>
    <source>
        <strain evidence="3">Duluth1</strain>
        <tissue evidence="3">Whole animal</tissue>
    </source>
</reference>
<gene>
    <name evidence="3" type="ORF">DPMN_038693</name>
</gene>
<feature type="compositionally biased region" description="Basic and acidic residues" evidence="1">
    <location>
        <begin position="1"/>
        <end position="15"/>
    </location>
</feature>
<comment type="caution">
    <text evidence="3">The sequence shown here is derived from an EMBL/GenBank/DDBJ whole genome shotgun (WGS) entry which is preliminary data.</text>
</comment>
<feature type="domain" description="Mab-21-like HhH/H2TH-like" evidence="2">
    <location>
        <begin position="275"/>
        <end position="363"/>
    </location>
</feature>